<protein>
    <recommendedName>
        <fullName evidence="4">Minor curlin subunit</fullName>
    </recommendedName>
</protein>
<proteinExistence type="predicted"/>
<feature type="signal peptide" evidence="1">
    <location>
        <begin position="1"/>
        <end position="21"/>
    </location>
</feature>
<keyword evidence="1" id="KW-0732">Signal</keyword>
<organism evidence="2 3">
    <name type="scientific">Microbulbifer epialgicus</name>
    <dbReference type="NCBI Taxonomy" id="393907"/>
    <lineage>
        <taxon>Bacteria</taxon>
        <taxon>Pseudomonadati</taxon>
        <taxon>Pseudomonadota</taxon>
        <taxon>Gammaproteobacteria</taxon>
        <taxon>Cellvibrionales</taxon>
        <taxon>Microbulbiferaceae</taxon>
        <taxon>Microbulbifer</taxon>
    </lineage>
</organism>
<evidence type="ECO:0008006" key="4">
    <source>
        <dbReference type="Google" id="ProtNLM"/>
    </source>
</evidence>
<dbReference type="EMBL" id="JBGMEK010000262">
    <property type="protein sequence ID" value="MFA0814111.1"/>
    <property type="molecule type" value="Genomic_DNA"/>
</dbReference>
<sequence>MKTLHPIAAAVLIGFSVNAFSDNNHAILVQVGGGNMAVADQSDLTIRNNLIVQAQIGTANDSDASQTTGTSNSVATHLQVGELNTSESLQQFNTSQSNIFINQVGSMNELLSILVFSQSDQAAL</sequence>
<comment type="caution">
    <text evidence="2">The sequence shown here is derived from an EMBL/GenBank/DDBJ whole genome shotgun (WGS) entry which is preliminary data.</text>
</comment>
<dbReference type="Proteomes" id="UP001569428">
    <property type="component" value="Unassembled WGS sequence"/>
</dbReference>
<reference evidence="2 3" key="1">
    <citation type="submission" date="2024-08" db="EMBL/GenBank/DDBJ databases">
        <authorList>
            <person name="Ishaq N."/>
        </authorList>
    </citation>
    <scope>NUCLEOTIDE SEQUENCE [LARGE SCALE GENOMIC DNA]</scope>
    <source>
        <strain evidence="2 3">DSM 18651</strain>
    </source>
</reference>
<name>A0ABV4P6W1_9GAMM</name>
<dbReference type="RefSeq" id="WP_371841953.1">
    <property type="nucleotide sequence ID" value="NZ_JBGMEK010000262.1"/>
</dbReference>
<evidence type="ECO:0000256" key="1">
    <source>
        <dbReference type="SAM" id="SignalP"/>
    </source>
</evidence>
<keyword evidence="3" id="KW-1185">Reference proteome</keyword>
<accession>A0ABV4P6W1</accession>
<evidence type="ECO:0000313" key="2">
    <source>
        <dbReference type="EMBL" id="MFA0814111.1"/>
    </source>
</evidence>
<gene>
    <name evidence="2" type="ORF">ACCI49_24905</name>
</gene>
<evidence type="ECO:0000313" key="3">
    <source>
        <dbReference type="Proteomes" id="UP001569428"/>
    </source>
</evidence>
<feature type="chain" id="PRO_5047105266" description="Minor curlin subunit" evidence="1">
    <location>
        <begin position="22"/>
        <end position="124"/>
    </location>
</feature>